<dbReference type="PANTHER" id="PTHR35201">
    <property type="entry name" value="TERPENE SYNTHASE"/>
    <property type="match status" value="1"/>
</dbReference>
<dbReference type="SUPFAM" id="SSF48576">
    <property type="entry name" value="Terpenoid synthases"/>
    <property type="match status" value="1"/>
</dbReference>
<name>A0A1H8F0X3_9BACT</name>
<organism evidence="2 3">
    <name type="scientific">Chitinophaga rupis</name>
    <dbReference type="NCBI Taxonomy" id="573321"/>
    <lineage>
        <taxon>Bacteria</taxon>
        <taxon>Pseudomonadati</taxon>
        <taxon>Bacteroidota</taxon>
        <taxon>Chitinophagia</taxon>
        <taxon>Chitinophagales</taxon>
        <taxon>Chitinophagaceae</taxon>
        <taxon>Chitinophaga</taxon>
    </lineage>
</organism>
<dbReference type="EC" id="4.2.3.-" evidence="1"/>
<dbReference type="RefSeq" id="WP_089919140.1">
    <property type="nucleotide sequence ID" value="NZ_FOBB01000009.1"/>
</dbReference>
<dbReference type="InterPro" id="IPR034686">
    <property type="entry name" value="Terpene_cyclase-like_2"/>
</dbReference>
<evidence type="ECO:0000256" key="1">
    <source>
        <dbReference type="RuleBase" id="RU366034"/>
    </source>
</evidence>
<dbReference type="EMBL" id="FOBB01000009">
    <property type="protein sequence ID" value="SEN24648.1"/>
    <property type="molecule type" value="Genomic_DNA"/>
</dbReference>
<dbReference type="GO" id="GO:0046872">
    <property type="term" value="F:metal ion binding"/>
    <property type="evidence" value="ECO:0007669"/>
    <property type="project" value="UniProtKB-KW"/>
</dbReference>
<dbReference type="Gene3D" id="1.10.600.10">
    <property type="entry name" value="Farnesyl Diphosphate Synthase"/>
    <property type="match status" value="1"/>
</dbReference>
<dbReference type="STRING" id="573321.SAMN04488505_10967"/>
<accession>A0A1H8F0X3</accession>
<keyword evidence="1" id="KW-0456">Lyase</keyword>
<evidence type="ECO:0000313" key="2">
    <source>
        <dbReference type="EMBL" id="SEN24648.1"/>
    </source>
</evidence>
<keyword evidence="1" id="KW-0460">Magnesium</keyword>
<protein>
    <recommendedName>
        <fullName evidence="1">Terpene synthase</fullName>
        <ecNumber evidence="1">4.2.3.-</ecNumber>
    </recommendedName>
</protein>
<dbReference type="OrthoDB" id="2989600at2"/>
<keyword evidence="3" id="KW-1185">Reference proteome</keyword>
<dbReference type="PANTHER" id="PTHR35201:SF4">
    <property type="entry name" value="BETA-PINACENE SYNTHASE-RELATED"/>
    <property type="match status" value="1"/>
</dbReference>
<comment type="cofactor">
    <cofactor evidence="1">
        <name>Mg(2+)</name>
        <dbReference type="ChEBI" id="CHEBI:18420"/>
    </cofactor>
</comment>
<keyword evidence="1" id="KW-0479">Metal-binding</keyword>
<comment type="similarity">
    <text evidence="1">Belongs to the terpene synthase family.</text>
</comment>
<reference evidence="2 3" key="1">
    <citation type="submission" date="2016-10" db="EMBL/GenBank/DDBJ databases">
        <authorList>
            <person name="de Groot N.N."/>
        </authorList>
    </citation>
    <scope>NUCLEOTIDE SEQUENCE [LARGE SCALE GENOMIC DNA]</scope>
    <source>
        <strain evidence="2 3">DSM 21039</strain>
    </source>
</reference>
<sequence>MFTHNRQQTSAAVLARVQQSYSNLTGAAPRFSLLELFNFEGFNLNDYCQTFSPHPQIKPLLQEARAFGEQYGIWLDNAAHYISCATFLYPNAGLERMRAIVQNLAIDYYLNDTMGRDIFVHLSPAEQEAATQMKKRMYSLREDLYMDEPNATLIEQANVEVLTYIRDTSSMSWFKEFLRLYSWHIYVAHKDCNMNAAGKLASVDEYIDSRCHLSGMHHVVKFIEYSEGLFLDWDWLAERGIHKQLERLHDITAAIGGLMNDLFSFEKEVIRNGADSNLVMVILCNQPALTLEEGIRQAAGIVRNQLIEFLALMDYVKTAVQQEPLMLSHLQGLERCVQASWIWQVYTRRYKSADSIFVETRLPGVAAPQ</sequence>
<dbReference type="Pfam" id="PF19086">
    <property type="entry name" value="Terpene_syn_C_2"/>
    <property type="match status" value="1"/>
</dbReference>
<dbReference type="Proteomes" id="UP000198984">
    <property type="component" value="Unassembled WGS sequence"/>
</dbReference>
<evidence type="ECO:0000313" key="3">
    <source>
        <dbReference type="Proteomes" id="UP000198984"/>
    </source>
</evidence>
<dbReference type="GO" id="GO:0010333">
    <property type="term" value="F:terpene synthase activity"/>
    <property type="evidence" value="ECO:0007669"/>
    <property type="project" value="InterPro"/>
</dbReference>
<dbReference type="AlphaFoldDB" id="A0A1H8F0X3"/>
<proteinExistence type="inferred from homology"/>
<dbReference type="InterPro" id="IPR008949">
    <property type="entry name" value="Isoprenoid_synthase_dom_sf"/>
</dbReference>
<gene>
    <name evidence="2" type="ORF">SAMN04488505_10967</name>
</gene>